<reference evidence="1 2" key="1">
    <citation type="submission" date="2022-04" db="EMBL/GenBank/DDBJ databases">
        <title>Positive selection, recombination, and allopatry shape intraspecific diversity of widespread and dominant cyanobacteria.</title>
        <authorList>
            <person name="Wei J."/>
            <person name="Shu W."/>
            <person name="Hu C."/>
        </authorList>
    </citation>
    <scope>NUCLEOTIDE SEQUENCE [LARGE SCALE GENOMIC DNA]</scope>
    <source>
        <strain evidence="1 2">AS-A4</strain>
    </source>
</reference>
<evidence type="ECO:0000313" key="2">
    <source>
        <dbReference type="Proteomes" id="UP001476950"/>
    </source>
</evidence>
<keyword evidence="2" id="KW-1185">Reference proteome</keyword>
<dbReference type="Proteomes" id="UP001476950">
    <property type="component" value="Unassembled WGS sequence"/>
</dbReference>
<dbReference type="RefSeq" id="WP_190454500.1">
    <property type="nucleotide sequence ID" value="NZ_JAMPLM010000040.1"/>
</dbReference>
<protein>
    <submittedName>
        <fullName evidence="1">Uncharacterized protein</fullName>
    </submittedName>
</protein>
<comment type="caution">
    <text evidence="1">The sequence shown here is derived from an EMBL/GenBank/DDBJ whole genome shotgun (WGS) entry which is preliminary data.</text>
</comment>
<name>A0ABV0KQX9_9CYAN</name>
<dbReference type="EMBL" id="JAMPLM010000040">
    <property type="protein sequence ID" value="MEP1061641.1"/>
    <property type="molecule type" value="Genomic_DNA"/>
</dbReference>
<accession>A0ABV0KQX9</accession>
<gene>
    <name evidence="1" type="ORF">NDI38_24895</name>
</gene>
<organism evidence="1 2">
    <name type="scientific">Stenomitos frigidus AS-A4</name>
    <dbReference type="NCBI Taxonomy" id="2933935"/>
    <lineage>
        <taxon>Bacteria</taxon>
        <taxon>Bacillati</taxon>
        <taxon>Cyanobacteriota</taxon>
        <taxon>Cyanophyceae</taxon>
        <taxon>Leptolyngbyales</taxon>
        <taxon>Leptolyngbyaceae</taxon>
        <taxon>Stenomitos</taxon>
    </lineage>
</organism>
<proteinExistence type="predicted"/>
<evidence type="ECO:0000313" key="1">
    <source>
        <dbReference type="EMBL" id="MEP1061641.1"/>
    </source>
</evidence>
<sequence length="229" mass="25560">MVQAISDREFILQQVVRMLLENTETSSDSNLVLQLALTELVKQVMRELAQEDGEADHLQGKLLQSAVQTTTQLIEARVEAAAQSDLSPSFARLSRSLRWVAKEMTALGLQLRQAQQGEVMRAPKVVSDAPVPFQITELGTRGHLEGLIATPLADCRLQQERVRQSYRVQASRGYPWEVESEGITFVVEADSSIITFLEGFPDAVIEQAKAALEQLAHDLYAPLEVWEKF</sequence>